<gene>
    <name evidence="1" type="ORF">ENH_00003500</name>
</gene>
<evidence type="ECO:0000313" key="1">
    <source>
        <dbReference type="EMBL" id="CDJ65044.1"/>
    </source>
</evidence>
<proteinExistence type="predicted"/>
<reference evidence="1" key="1">
    <citation type="submission" date="2013-10" db="EMBL/GenBank/DDBJ databases">
        <title>Genomic analysis of the causative agents of coccidiosis in chickens.</title>
        <authorList>
            <person name="Reid A.J."/>
            <person name="Blake D."/>
            <person name="Billington K."/>
            <person name="Browne H."/>
            <person name="Dunn M."/>
            <person name="Hung S."/>
            <person name="Kawahara F."/>
            <person name="Miranda-Saavedra D."/>
            <person name="Mourier T."/>
            <person name="Nagra H."/>
            <person name="Otto T.D."/>
            <person name="Rawlings N."/>
            <person name="Sanchez A."/>
            <person name="Sanders M."/>
            <person name="Subramaniam C."/>
            <person name="Tay Y."/>
            <person name="Dear P."/>
            <person name="Doerig C."/>
            <person name="Gruber A."/>
            <person name="Parkinson J."/>
            <person name="Shirley M."/>
            <person name="Wan K.L."/>
            <person name="Berriman M."/>
            <person name="Tomley F."/>
            <person name="Pain A."/>
        </authorList>
    </citation>
    <scope>NUCLEOTIDE SEQUENCE [LARGE SCALE GENOMIC DNA]</scope>
    <source>
        <strain evidence="1">Houghton</strain>
    </source>
</reference>
<dbReference type="OrthoDB" id="346484at2759"/>
<dbReference type="AlphaFoldDB" id="U6MRG9"/>
<dbReference type="VEuPathDB" id="ToxoDB:ENH_00003500"/>
<dbReference type="GeneID" id="25470544"/>
<keyword evidence="2" id="KW-1185">Reference proteome</keyword>
<sequence>MQPSGCGSHGGYYPPPSLAYMQPHGFNSTTPQTAHDPQSEPSVQTCVRDSVRLLGEAVAVLEGVRLLGSQLLQWGGELSHVAQSVVPAALILQMCRWMYTRTFGASKRQTLNRMHKAWQEASGDPRLMLPTSNGSSSIGGLLGAKASGKKRGSWISTLRDLSALMALIVVAAELYIHFSVYRRLVSRLRVLTAKERGLAGPSVEVSSSNGSSNSFVCKS</sequence>
<dbReference type="Proteomes" id="UP000030754">
    <property type="component" value="Unassembled WGS sequence"/>
</dbReference>
<name>U6MRG9_9EIME</name>
<reference evidence="1" key="2">
    <citation type="submission" date="2013-10" db="EMBL/GenBank/DDBJ databases">
        <authorList>
            <person name="Aslett M."/>
        </authorList>
    </citation>
    <scope>NUCLEOTIDE SEQUENCE [LARGE SCALE GENOMIC DNA]</scope>
    <source>
        <strain evidence="1">Houghton</strain>
    </source>
</reference>
<protein>
    <submittedName>
        <fullName evidence="1">Uncharacterized protein</fullName>
    </submittedName>
</protein>
<dbReference type="EMBL" id="HG723042">
    <property type="protein sequence ID" value="CDJ65044.1"/>
    <property type="molecule type" value="Genomic_DNA"/>
</dbReference>
<dbReference type="RefSeq" id="XP_013433511.1">
    <property type="nucleotide sequence ID" value="XM_013578057.1"/>
</dbReference>
<organism evidence="1 2">
    <name type="scientific">Eimeria necatrix</name>
    <dbReference type="NCBI Taxonomy" id="51315"/>
    <lineage>
        <taxon>Eukaryota</taxon>
        <taxon>Sar</taxon>
        <taxon>Alveolata</taxon>
        <taxon>Apicomplexa</taxon>
        <taxon>Conoidasida</taxon>
        <taxon>Coccidia</taxon>
        <taxon>Eucoccidiorida</taxon>
        <taxon>Eimeriorina</taxon>
        <taxon>Eimeriidae</taxon>
        <taxon>Eimeria</taxon>
    </lineage>
</organism>
<accession>U6MRG9</accession>
<evidence type="ECO:0000313" key="2">
    <source>
        <dbReference type="Proteomes" id="UP000030754"/>
    </source>
</evidence>